<dbReference type="InterPro" id="IPR020449">
    <property type="entry name" value="Tscrpt_reg_AraC-type_HTH"/>
</dbReference>
<dbReference type="GO" id="GO:0043565">
    <property type="term" value="F:sequence-specific DNA binding"/>
    <property type="evidence" value="ECO:0007669"/>
    <property type="project" value="InterPro"/>
</dbReference>
<evidence type="ECO:0000259" key="4">
    <source>
        <dbReference type="PROSITE" id="PS01124"/>
    </source>
</evidence>
<sequence length="299" mass="34651">MYSFSSKPLIPVYTSEHNGLTGGKGSQPFTIVQSEGALVYEEDLLIPHRKAYYLLVFVQQNQGRHWVDMTSYERKNRTLYFTAPHQILVKEAPTPFWGTYLTFTPEFLSLQQHAALRELPLIQNPHHGHELLLSDADWAFAEDLLAKLAAEYQRPGEWQHRMLTAYLTVLLTYLSRLYTEQFTGGELTADQLLLRTYRARIEESFRELHEVSAYAERLHISAGHLSEVVKAQSGRPASKHIHERLVLEARRLLFYTSLSLKEIAFDLGFSDASYFNRFFKREVGVTPAEYRSSIREMYQ</sequence>
<dbReference type="PRINTS" id="PR00032">
    <property type="entry name" value="HTHARAC"/>
</dbReference>
<dbReference type="SMART" id="SM00342">
    <property type="entry name" value="HTH_ARAC"/>
    <property type="match status" value="1"/>
</dbReference>
<comment type="caution">
    <text evidence="5">The sequence shown here is derived from an EMBL/GenBank/DDBJ whole genome shotgun (WGS) entry which is preliminary data.</text>
</comment>
<dbReference type="OrthoDB" id="9793451at2"/>
<organism evidence="5 6">
    <name type="scientific">Hymenobacter chitinivorans DSM 11115</name>
    <dbReference type="NCBI Taxonomy" id="1121954"/>
    <lineage>
        <taxon>Bacteria</taxon>
        <taxon>Pseudomonadati</taxon>
        <taxon>Bacteroidota</taxon>
        <taxon>Cytophagia</taxon>
        <taxon>Cytophagales</taxon>
        <taxon>Hymenobacteraceae</taxon>
        <taxon>Hymenobacter</taxon>
    </lineage>
</organism>
<feature type="domain" description="HTH araC/xylS-type" evidence="4">
    <location>
        <begin position="195"/>
        <end position="293"/>
    </location>
</feature>
<dbReference type="InterPro" id="IPR009057">
    <property type="entry name" value="Homeodomain-like_sf"/>
</dbReference>
<proteinExistence type="predicted"/>
<keyword evidence="2 5" id="KW-0238">DNA-binding</keyword>
<dbReference type="Pfam" id="PF12833">
    <property type="entry name" value="HTH_18"/>
    <property type="match status" value="1"/>
</dbReference>
<gene>
    <name evidence="5" type="ORF">CLV45_2361</name>
</gene>
<keyword evidence="3" id="KW-0804">Transcription</keyword>
<dbReference type="Gene3D" id="1.10.10.60">
    <property type="entry name" value="Homeodomain-like"/>
    <property type="match status" value="1"/>
</dbReference>
<dbReference type="AlphaFoldDB" id="A0A2M9BSK4"/>
<evidence type="ECO:0000313" key="6">
    <source>
        <dbReference type="Proteomes" id="UP000228535"/>
    </source>
</evidence>
<evidence type="ECO:0000256" key="3">
    <source>
        <dbReference type="ARBA" id="ARBA00023163"/>
    </source>
</evidence>
<evidence type="ECO:0000256" key="2">
    <source>
        <dbReference type="ARBA" id="ARBA00023125"/>
    </source>
</evidence>
<dbReference type="GO" id="GO:0003700">
    <property type="term" value="F:DNA-binding transcription factor activity"/>
    <property type="evidence" value="ECO:0007669"/>
    <property type="project" value="InterPro"/>
</dbReference>
<dbReference type="PROSITE" id="PS01124">
    <property type="entry name" value="HTH_ARAC_FAMILY_2"/>
    <property type="match status" value="1"/>
</dbReference>
<dbReference type="SUPFAM" id="SSF46689">
    <property type="entry name" value="Homeodomain-like"/>
    <property type="match status" value="1"/>
</dbReference>
<accession>A0A2M9BSK4</accession>
<keyword evidence="6" id="KW-1185">Reference proteome</keyword>
<dbReference type="Proteomes" id="UP000228535">
    <property type="component" value="Unassembled WGS sequence"/>
</dbReference>
<evidence type="ECO:0000256" key="1">
    <source>
        <dbReference type="ARBA" id="ARBA00023015"/>
    </source>
</evidence>
<dbReference type="PANTHER" id="PTHR43280:SF32">
    <property type="entry name" value="TRANSCRIPTIONAL REGULATORY PROTEIN"/>
    <property type="match status" value="1"/>
</dbReference>
<dbReference type="InterPro" id="IPR018060">
    <property type="entry name" value="HTH_AraC"/>
</dbReference>
<evidence type="ECO:0000313" key="5">
    <source>
        <dbReference type="EMBL" id="PJJ60925.1"/>
    </source>
</evidence>
<keyword evidence="1" id="KW-0805">Transcription regulation</keyword>
<dbReference type="PANTHER" id="PTHR43280">
    <property type="entry name" value="ARAC-FAMILY TRANSCRIPTIONAL REGULATOR"/>
    <property type="match status" value="1"/>
</dbReference>
<protein>
    <submittedName>
        <fullName evidence="5">AraC-like DNA-binding protein</fullName>
    </submittedName>
</protein>
<name>A0A2M9BSK4_9BACT</name>
<dbReference type="EMBL" id="PGFA01000001">
    <property type="protein sequence ID" value="PJJ60925.1"/>
    <property type="molecule type" value="Genomic_DNA"/>
</dbReference>
<dbReference type="RefSeq" id="WP_100336549.1">
    <property type="nucleotide sequence ID" value="NZ_PGFA01000001.1"/>
</dbReference>
<reference evidence="5 6" key="1">
    <citation type="submission" date="2017-11" db="EMBL/GenBank/DDBJ databases">
        <title>Genomic Encyclopedia of Archaeal and Bacterial Type Strains, Phase II (KMG-II): From Individual Species to Whole Genera.</title>
        <authorList>
            <person name="Goeker M."/>
        </authorList>
    </citation>
    <scope>NUCLEOTIDE SEQUENCE [LARGE SCALE GENOMIC DNA]</scope>
    <source>
        <strain evidence="5 6">DSM 11115</strain>
    </source>
</reference>